<protein>
    <submittedName>
        <fullName evidence="2">Transposase</fullName>
    </submittedName>
</protein>
<gene>
    <name evidence="2" type="ORF">L3X37_00875</name>
</gene>
<keyword evidence="3" id="KW-1185">Reference proteome</keyword>
<dbReference type="EMBL" id="JAKKDU010000001">
    <property type="protein sequence ID" value="MCF7566917.1"/>
    <property type="molecule type" value="Genomic_DNA"/>
</dbReference>
<reference evidence="2" key="1">
    <citation type="submission" date="2022-01" db="EMBL/GenBank/DDBJ databases">
        <title>Draft genome sequence of Sabulilitoribacter arenilitoris KCTC 52401.</title>
        <authorList>
            <person name="Oh J.-S."/>
        </authorList>
    </citation>
    <scope>NUCLEOTIDE SEQUENCE</scope>
    <source>
        <strain evidence="2">HMF6543</strain>
    </source>
</reference>
<name>A0AAE3JKD3_9FLAO</name>
<feature type="domain" description="Transposase IS4-like" evidence="1">
    <location>
        <begin position="9"/>
        <end position="83"/>
    </location>
</feature>
<dbReference type="PANTHER" id="PTHR33408:SF2">
    <property type="entry name" value="TRANSPOSASE DDE DOMAIN-CONTAINING PROTEIN"/>
    <property type="match status" value="1"/>
</dbReference>
<organism evidence="2 3">
    <name type="scientific">Wocania arenilitoris</name>
    <dbReference type="NCBI Taxonomy" id="2044858"/>
    <lineage>
        <taxon>Bacteria</taxon>
        <taxon>Pseudomonadati</taxon>
        <taxon>Bacteroidota</taxon>
        <taxon>Flavobacteriia</taxon>
        <taxon>Flavobacteriales</taxon>
        <taxon>Flavobacteriaceae</taxon>
        <taxon>Wocania</taxon>
    </lineage>
</organism>
<dbReference type="GO" id="GO:0006313">
    <property type="term" value="P:DNA transposition"/>
    <property type="evidence" value="ECO:0007669"/>
    <property type="project" value="InterPro"/>
</dbReference>
<dbReference type="PANTHER" id="PTHR33408">
    <property type="entry name" value="TRANSPOSASE"/>
    <property type="match status" value="1"/>
</dbReference>
<proteinExistence type="predicted"/>
<sequence>MLNGLLKPGYNVQISSESQFVIHYSIHQTTNDIHTLKPHIASYEYQYETLPDYLTADAGYGSEENYDLLEQKSMQMRIFQLKNKTLQS</sequence>
<evidence type="ECO:0000313" key="3">
    <source>
        <dbReference type="Proteomes" id="UP001199795"/>
    </source>
</evidence>
<dbReference type="Pfam" id="PF01609">
    <property type="entry name" value="DDE_Tnp_1"/>
    <property type="match status" value="1"/>
</dbReference>
<dbReference type="AlphaFoldDB" id="A0AAE3JKD3"/>
<dbReference type="GO" id="GO:0003677">
    <property type="term" value="F:DNA binding"/>
    <property type="evidence" value="ECO:0007669"/>
    <property type="project" value="InterPro"/>
</dbReference>
<dbReference type="Proteomes" id="UP001199795">
    <property type="component" value="Unassembled WGS sequence"/>
</dbReference>
<comment type="caution">
    <text evidence="2">The sequence shown here is derived from an EMBL/GenBank/DDBJ whole genome shotgun (WGS) entry which is preliminary data.</text>
</comment>
<accession>A0AAE3JKD3</accession>
<evidence type="ECO:0000313" key="2">
    <source>
        <dbReference type="EMBL" id="MCF7566917.1"/>
    </source>
</evidence>
<dbReference type="GO" id="GO:0004803">
    <property type="term" value="F:transposase activity"/>
    <property type="evidence" value="ECO:0007669"/>
    <property type="project" value="InterPro"/>
</dbReference>
<evidence type="ECO:0000259" key="1">
    <source>
        <dbReference type="Pfam" id="PF01609"/>
    </source>
</evidence>
<dbReference type="InterPro" id="IPR002559">
    <property type="entry name" value="Transposase_11"/>
</dbReference>